<sequence>MALNRCYCIEDIIEPGMYKARIKVKVCRRWNGNSSPTESVSGISMFLTDSSNSRIYCWIPSHLADRYTEDLEEDKSYEIHNFMISIYISRCKWSVDDKLFMILMNSTIVLPLQIGDCFTTKETFNFQDLSQLDVIEILSRKGTMDFLINKDNEEEVFLDFEITDNIKKISIRFRNGLASLCNNSFNILNDHNLEPTTISISSCKMQFNRYTNDIVLIDMPSTRYFINYESQQDTILRQRYHEINNTGTSLFKDNF</sequence>
<dbReference type="Proteomes" id="UP000077755">
    <property type="component" value="Chromosome 5"/>
</dbReference>
<dbReference type="Gene3D" id="2.40.50.140">
    <property type="entry name" value="Nucleic acid-binding proteins"/>
    <property type="match status" value="1"/>
</dbReference>
<evidence type="ECO:0000313" key="2">
    <source>
        <dbReference type="EMBL" id="KZM94760.1"/>
    </source>
</evidence>
<gene>
    <name evidence="2" type="ORF">DCAR_018002</name>
    <name evidence="3" type="ORF">DCAR_0520613</name>
</gene>
<dbReference type="Pfam" id="PF02721">
    <property type="entry name" value="DUF223"/>
    <property type="match status" value="1"/>
</dbReference>
<name>A0A162A3N9_DAUCS</name>
<dbReference type="SUPFAM" id="SSF50249">
    <property type="entry name" value="Nucleic acid-binding proteins"/>
    <property type="match status" value="1"/>
</dbReference>
<feature type="domain" description="Replication protein A 70 kDa DNA-binding subunit B/D first OB fold" evidence="1">
    <location>
        <begin position="17"/>
        <end position="109"/>
    </location>
</feature>
<proteinExistence type="predicted"/>
<dbReference type="Gramene" id="KZM94760">
    <property type="protein sequence ID" value="KZM94760"/>
    <property type="gene ID" value="DCAR_018002"/>
</dbReference>
<evidence type="ECO:0000313" key="4">
    <source>
        <dbReference type="Proteomes" id="UP000077755"/>
    </source>
</evidence>
<keyword evidence="4" id="KW-1185">Reference proteome</keyword>
<accession>A0A162A3N9</accession>
<reference evidence="2" key="1">
    <citation type="journal article" date="2016" name="Nat. Genet.">
        <title>A high-quality carrot genome assembly provides new insights into carotenoid accumulation and asterid genome evolution.</title>
        <authorList>
            <person name="Iorizzo M."/>
            <person name="Ellison S."/>
            <person name="Senalik D."/>
            <person name="Zeng P."/>
            <person name="Satapoomin P."/>
            <person name="Huang J."/>
            <person name="Bowman M."/>
            <person name="Iovene M."/>
            <person name="Sanseverino W."/>
            <person name="Cavagnaro P."/>
            <person name="Yildiz M."/>
            <person name="Macko-Podgorni A."/>
            <person name="Moranska E."/>
            <person name="Grzebelus E."/>
            <person name="Grzebelus D."/>
            <person name="Ashrafi H."/>
            <person name="Zheng Z."/>
            <person name="Cheng S."/>
            <person name="Spooner D."/>
            <person name="Van Deynze A."/>
            <person name="Simon P."/>
        </authorList>
    </citation>
    <scope>NUCLEOTIDE SEQUENCE [LARGE SCALE GENOMIC DNA]</scope>
    <source>
        <tissue evidence="2">Leaf</tissue>
    </source>
</reference>
<dbReference type="EMBL" id="LNRQ01000005">
    <property type="protein sequence ID" value="KZM94760.1"/>
    <property type="molecule type" value="Genomic_DNA"/>
</dbReference>
<organism evidence="2">
    <name type="scientific">Daucus carota subsp. sativus</name>
    <name type="common">Carrot</name>
    <dbReference type="NCBI Taxonomy" id="79200"/>
    <lineage>
        <taxon>Eukaryota</taxon>
        <taxon>Viridiplantae</taxon>
        <taxon>Streptophyta</taxon>
        <taxon>Embryophyta</taxon>
        <taxon>Tracheophyta</taxon>
        <taxon>Spermatophyta</taxon>
        <taxon>Magnoliopsida</taxon>
        <taxon>eudicotyledons</taxon>
        <taxon>Gunneridae</taxon>
        <taxon>Pentapetalae</taxon>
        <taxon>asterids</taxon>
        <taxon>campanulids</taxon>
        <taxon>Apiales</taxon>
        <taxon>Apiaceae</taxon>
        <taxon>Apioideae</taxon>
        <taxon>Scandiceae</taxon>
        <taxon>Daucinae</taxon>
        <taxon>Daucus</taxon>
        <taxon>Daucus sect. Daucus</taxon>
    </lineage>
</organism>
<protein>
    <recommendedName>
        <fullName evidence="1">Replication protein A 70 kDa DNA-binding subunit B/D first OB fold domain-containing protein</fullName>
    </recommendedName>
</protein>
<dbReference type="InterPro" id="IPR003871">
    <property type="entry name" value="RFA1B/D_OB_1st"/>
</dbReference>
<dbReference type="EMBL" id="CP093347">
    <property type="protein sequence ID" value="WOH01232.1"/>
    <property type="molecule type" value="Genomic_DNA"/>
</dbReference>
<dbReference type="AlphaFoldDB" id="A0A162A3N9"/>
<dbReference type="InterPro" id="IPR012340">
    <property type="entry name" value="NA-bd_OB-fold"/>
</dbReference>
<reference evidence="3" key="2">
    <citation type="submission" date="2022-03" db="EMBL/GenBank/DDBJ databases">
        <title>Draft title - Genomic analysis of global carrot germplasm unveils the trajectory of domestication and the origin of high carotenoid orange carrot.</title>
        <authorList>
            <person name="Iorizzo M."/>
            <person name="Ellison S."/>
            <person name="Senalik D."/>
            <person name="Macko-Podgorni A."/>
            <person name="Grzebelus D."/>
            <person name="Bostan H."/>
            <person name="Rolling W."/>
            <person name="Curaba J."/>
            <person name="Simon P."/>
        </authorList>
    </citation>
    <scope>NUCLEOTIDE SEQUENCE</scope>
    <source>
        <tissue evidence="3">Leaf</tissue>
    </source>
</reference>
<evidence type="ECO:0000259" key="1">
    <source>
        <dbReference type="Pfam" id="PF02721"/>
    </source>
</evidence>
<evidence type="ECO:0000313" key="3">
    <source>
        <dbReference type="EMBL" id="WOH01232.1"/>
    </source>
</evidence>